<organism evidence="1 2">
    <name type="scientific">Streptomyces anulatus</name>
    <name type="common">Streptomyces chrysomallus</name>
    <dbReference type="NCBI Taxonomy" id="1892"/>
    <lineage>
        <taxon>Bacteria</taxon>
        <taxon>Bacillati</taxon>
        <taxon>Actinomycetota</taxon>
        <taxon>Actinomycetes</taxon>
        <taxon>Kitasatosporales</taxon>
        <taxon>Streptomycetaceae</taxon>
        <taxon>Streptomyces</taxon>
    </lineage>
</organism>
<evidence type="ECO:0000313" key="1">
    <source>
        <dbReference type="EMBL" id="WUX36350.1"/>
    </source>
</evidence>
<dbReference type="Proteomes" id="UP001431926">
    <property type="component" value="Chromosome"/>
</dbReference>
<accession>A0ABZ1ZC80</accession>
<reference evidence="1" key="1">
    <citation type="submission" date="2022-10" db="EMBL/GenBank/DDBJ databases">
        <title>The complete genomes of actinobacterial strains from the NBC collection.</title>
        <authorList>
            <person name="Joergensen T.S."/>
            <person name="Alvarez Arevalo M."/>
            <person name="Sterndorff E.B."/>
            <person name="Faurdal D."/>
            <person name="Vuksanovic O."/>
            <person name="Mourched A.-S."/>
            <person name="Charusanti P."/>
            <person name="Shaw S."/>
            <person name="Blin K."/>
            <person name="Weber T."/>
        </authorList>
    </citation>
    <scope>NUCLEOTIDE SEQUENCE</scope>
    <source>
        <strain evidence="1">NBC_01436</strain>
    </source>
</reference>
<evidence type="ECO:0000313" key="2">
    <source>
        <dbReference type="Proteomes" id="UP001431926"/>
    </source>
</evidence>
<dbReference type="RefSeq" id="WP_143671310.1">
    <property type="nucleotide sequence ID" value="NZ_CP108640.1"/>
</dbReference>
<protein>
    <submittedName>
        <fullName evidence="1">Uncharacterized protein</fullName>
    </submittedName>
</protein>
<gene>
    <name evidence="1" type="ORF">OG367_08930</name>
</gene>
<sequence>MAYNKEEGHDPYNVDLDTYESEALTADERDLFAELRQSAVAAPEWQELVRAPGFMRRRVSLALSGVLHDLARRPGPQPFSRQRYDLVSLALAALDAVVSRQGLEDEATTEEIVRFLTGMAERSAPDRPHDEHVAVARFVWRGLLNDDAGGADFTVDCSDFRDGHQMQPVRFHLVREEPHRSGNPVVRASSEAINVLLSGLDLAVEDAQAAMDTVLRRQIEGGQWSRAEQSAAQSLRLSVAYAERVRTVLVATERDVASVDWNQRAPELLHEAREHLTERLAAEGDLIDRLRQTHSGFGDDQVRQACGRVLDLLQRAYTRHSELHGQVMRAEPTFLDAQASQRFRPPAQMHTVAMKEDVFTPLLNLDWAEALDVAEAFAEAVCGPVVGALPVLADLYPMLLTPPRENLAAFPDEDVEIIDDGLDMAPAYDSTVWEQALAVLARARGGPMRLSQLLADAAPLGPVVTDLVALSVLRAFAPNPEDAEADTADPDPAVRLRSLMASELIVLDDGISLTSATHQGSDLLSLPAPAVRHVATEEAA</sequence>
<dbReference type="EMBL" id="CP109491">
    <property type="protein sequence ID" value="WUX36350.1"/>
    <property type="molecule type" value="Genomic_DNA"/>
</dbReference>
<proteinExistence type="predicted"/>
<keyword evidence="2" id="KW-1185">Reference proteome</keyword>
<name>A0ABZ1ZC80_STRAQ</name>